<keyword evidence="3" id="KW-1185">Reference proteome</keyword>
<dbReference type="Gene3D" id="3.40.30.10">
    <property type="entry name" value="Glutaredoxin"/>
    <property type="match status" value="1"/>
</dbReference>
<gene>
    <name evidence="2" type="ORF">Ga0061063_1273</name>
</gene>
<evidence type="ECO:0000313" key="2">
    <source>
        <dbReference type="EMBL" id="CUA82434.1"/>
    </source>
</evidence>
<organism evidence="2 3">
    <name type="scientific">Gulbenkiania indica</name>
    <dbReference type="NCBI Taxonomy" id="375574"/>
    <lineage>
        <taxon>Bacteria</taxon>
        <taxon>Pseudomonadati</taxon>
        <taxon>Pseudomonadota</taxon>
        <taxon>Betaproteobacteria</taxon>
        <taxon>Neisseriales</taxon>
        <taxon>Chromobacteriaceae</taxon>
        <taxon>Gulbenkiania</taxon>
    </lineage>
</organism>
<dbReference type="PANTHER" id="PTHR13887:SF51">
    <property type="entry name" value="DSBA FAMILY PROTEIN"/>
    <property type="match status" value="1"/>
</dbReference>
<feature type="domain" description="DSBA-like thioredoxin" evidence="1">
    <location>
        <begin position="9"/>
        <end position="183"/>
    </location>
</feature>
<accession>A0A0K6GV46</accession>
<reference evidence="3" key="1">
    <citation type="submission" date="2015-08" db="EMBL/GenBank/DDBJ databases">
        <authorList>
            <person name="Varghese N."/>
        </authorList>
    </citation>
    <scope>NUCLEOTIDE SEQUENCE [LARGE SCALE GENOMIC DNA]</scope>
    <source>
        <strain evidence="3">DSM 17901</strain>
    </source>
</reference>
<name>A0A0K6GV46_9NEIS</name>
<dbReference type="GO" id="GO:0016491">
    <property type="term" value="F:oxidoreductase activity"/>
    <property type="evidence" value="ECO:0007669"/>
    <property type="project" value="InterPro"/>
</dbReference>
<dbReference type="EMBL" id="CYHA01000002">
    <property type="protein sequence ID" value="CUA82434.1"/>
    <property type="molecule type" value="Genomic_DNA"/>
</dbReference>
<dbReference type="RefSeq" id="WP_054287118.1">
    <property type="nucleotide sequence ID" value="NZ_CYHA01000002.1"/>
</dbReference>
<dbReference type="SUPFAM" id="SSF52833">
    <property type="entry name" value="Thioredoxin-like"/>
    <property type="match status" value="1"/>
</dbReference>
<sequence length="219" mass="24251">MQKVLHYLYDPLCGWCYAAEALVEAVIGRATGPLEVRLHAGGLFDNTRLSDAKRAHIRIADARIGQMTGQVFGEAYLDDLLSDPATVYDSAQPIRGILTAEALKRGSGLPMLKALQRAHYRNGLRIAETPTIVSVAEAIGLDAAQFATEFEQMNERTLAEHLENTHRLMREVGARGYPTFVAQLGARFEVVPHERFYGNAEEFAEQISGIFISKHVPRT</sequence>
<dbReference type="STRING" id="375574.GCA_001418035_01065"/>
<protein>
    <recommendedName>
        <fullName evidence="1">DSBA-like thioredoxin domain-containing protein</fullName>
    </recommendedName>
</protein>
<dbReference type="AlphaFoldDB" id="A0A0K6GV46"/>
<dbReference type="PANTHER" id="PTHR13887">
    <property type="entry name" value="GLUTATHIONE S-TRANSFERASE KAPPA"/>
    <property type="match status" value="1"/>
</dbReference>
<dbReference type="OrthoDB" id="9813770at2"/>
<dbReference type="InterPro" id="IPR036249">
    <property type="entry name" value="Thioredoxin-like_sf"/>
</dbReference>
<dbReference type="InterPro" id="IPR001853">
    <property type="entry name" value="DSBA-like_thioredoxin_dom"/>
</dbReference>
<evidence type="ECO:0000259" key="1">
    <source>
        <dbReference type="Pfam" id="PF01323"/>
    </source>
</evidence>
<evidence type="ECO:0000313" key="3">
    <source>
        <dbReference type="Proteomes" id="UP000243535"/>
    </source>
</evidence>
<dbReference type="CDD" id="cd03025">
    <property type="entry name" value="DsbA_FrnE_like"/>
    <property type="match status" value="1"/>
</dbReference>
<proteinExistence type="predicted"/>
<dbReference type="Pfam" id="PF01323">
    <property type="entry name" value="DSBA"/>
    <property type="match status" value="1"/>
</dbReference>
<dbReference type="Proteomes" id="UP000243535">
    <property type="component" value="Unassembled WGS sequence"/>
</dbReference>